<dbReference type="EMBL" id="SDHZ01000002">
    <property type="protein sequence ID" value="RXK83024.1"/>
    <property type="molecule type" value="Genomic_DNA"/>
</dbReference>
<accession>A0A4V1M9V8</accession>
<evidence type="ECO:0000313" key="2">
    <source>
        <dbReference type="Proteomes" id="UP000290545"/>
    </source>
</evidence>
<dbReference type="AlphaFoldDB" id="A0A4V1M9V8"/>
<dbReference type="Proteomes" id="UP000290545">
    <property type="component" value="Unassembled WGS sequence"/>
</dbReference>
<name>A0A4V1M9V8_9BACT</name>
<evidence type="ECO:0000313" key="1">
    <source>
        <dbReference type="EMBL" id="RXK83024.1"/>
    </source>
</evidence>
<gene>
    <name evidence="1" type="ORF">ESB13_12935</name>
</gene>
<organism evidence="1 2">
    <name type="scientific">Filimonas effusa</name>
    <dbReference type="NCBI Taxonomy" id="2508721"/>
    <lineage>
        <taxon>Bacteria</taxon>
        <taxon>Pseudomonadati</taxon>
        <taxon>Bacteroidota</taxon>
        <taxon>Chitinophagia</taxon>
        <taxon>Chitinophagales</taxon>
        <taxon>Chitinophagaceae</taxon>
        <taxon>Filimonas</taxon>
    </lineage>
</organism>
<proteinExistence type="predicted"/>
<sequence length="158" mass="18450">MKTASIHELKNELNALPPAELMELCLRLAKFKKENKELLTFLLFEAHDLQSYIEGVKAYMDEEFATLPASPYFQKKALRKTLKGVNKHIKYAAAKEAEIELLLYFCHKIKQSGIRLESYTVLNNLFQQQVKKIKKAIDSQHEDLQYDYLKQLEKITDL</sequence>
<dbReference type="RefSeq" id="WP_129003927.1">
    <property type="nucleotide sequence ID" value="NZ_SDHZ01000002.1"/>
</dbReference>
<comment type="caution">
    <text evidence="1">The sequence shown here is derived from an EMBL/GenBank/DDBJ whole genome shotgun (WGS) entry which is preliminary data.</text>
</comment>
<reference evidence="1 2" key="1">
    <citation type="submission" date="2019-01" db="EMBL/GenBank/DDBJ databases">
        <title>Filimonas sp. strain TTM-71.</title>
        <authorList>
            <person name="Chen W.-M."/>
        </authorList>
    </citation>
    <scope>NUCLEOTIDE SEQUENCE [LARGE SCALE GENOMIC DNA]</scope>
    <source>
        <strain evidence="1 2">TTM-71</strain>
    </source>
</reference>
<protein>
    <submittedName>
        <fullName evidence="1">Uncharacterized protein</fullName>
    </submittedName>
</protein>
<keyword evidence="2" id="KW-1185">Reference proteome</keyword>
<dbReference type="OrthoDB" id="978748at2"/>